<feature type="repeat" description="PPR" evidence="3">
    <location>
        <begin position="20"/>
        <end position="54"/>
    </location>
</feature>
<comment type="caution">
    <text evidence="4">The sequence shown here is derived from an EMBL/GenBank/DDBJ whole genome shotgun (WGS) entry which is preliminary data.</text>
</comment>
<dbReference type="Pfam" id="PF13041">
    <property type="entry name" value="PPR_2"/>
    <property type="match status" value="1"/>
</dbReference>
<dbReference type="Gene3D" id="1.25.40.10">
    <property type="entry name" value="Tetratricopeptide repeat domain"/>
    <property type="match status" value="1"/>
</dbReference>
<evidence type="ECO:0000256" key="2">
    <source>
        <dbReference type="ARBA" id="ARBA00022737"/>
    </source>
</evidence>
<dbReference type="InterPro" id="IPR050872">
    <property type="entry name" value="PPR_P_subfamily"/>
</dbReference>
<comment type="similarity">
    <text evidence="1">Belongs to the PPR family. P subfamily.</text>
</comment>
<name>A0ABR2SYB1_9ROSI</name>
<protein>
    <recommendedName>
        <fullName evidence="6">Pentatricopeptide repeat-containing protein</fullName>
    </recommendedName>
</protein>
<gene>
    <name evidence="4" type="ORF">V6N11_031653</name>
</gene>
<evidence type="ECO:0000313" key="5">
    <source>
        <dbReference type="Proteomes" id="UP001396334"/>
    </source>
</evidence>
<proteinExistence type="inferred from homology"/>
<sequence>MVFEVVGTIDTTRKQRTEPDVVTYSALADAYCKEGVISKAANTIDSMKKQHIQPNVITYNTLVDAYYKKGMIAVDMVKELTRH</sequence>
<accession>A0ABR2SYB1</accession>
<keyword evidence="2" id="KW-0677">Repeat</keyword>
<dbReference type="InterPro" id="IPR002885">
    <property type="entry name" value="PPR_rpt"/>
</dbReference>
<dbReference type="PANTHER" id="PTHR46128:SF329">
    <property type="entry name" value="MITOCHONDRIAL GROUP I INTRON SPLICING FACTOR DMR1"/>
    <property type="match status" value="1"/>
</dbReference>
<evidence type="ECO:0000256" key="1">
    <source>
        <dbReference type="ARBA" id="ARBA00007626"/>
    </source>
</evidence>
<dbReference type="InterPro" id="IPR011990">
    <property type="entry name" value="TPR-like_helical_dom_sf"/>
</dbReference>
<dbReference type="Proteomes" id="UP001396334">
    <property type="component" value="Unassembled WGS sequence"/>
</dbReference>
<organism evidence="4 5">
    <name type="scientific">Hibiscus sabdariffa</name>
    <name type="common">roselle</name>
    <dbReference type="NCBI Taxonomy" id="183260"/>
    <lineage>
        <taxon>Eukaryota</taxon>
        <taxon>Viridiplantae</taxon>
        <taxon>Streptophyta</taxon>
        <taxon>Embryophyta</taxon>
        <taxon>Tracheophyta</taxon>
        <taxon>Spermatophyta</taxon>
        <taxon>Magnoliopsida</taxon>
        <taxon>eudicotyledons</taxon>
        <taxon>Gunneridae</taxon>
        <taxon>Pentapetalae</taxon>
        <taxon>rosids</taxon>
        <taxon>malvids</taxon>
        <taxon>Malvales</taxon>
        <taxon>Malvaceae</taxon>
        <taxon>Malvoideae</taxon>
        <taxon>Hibiscus</taxon>
    </lineage>
</organism>
<evidence type="ECO:0000313" key="4">
    <source>
        <dbReference type="EMBL" id="KAK9030223.1"/>
    </source>
</evidence>
<dbReference type="EMBL" id="JBBPBN010000010">
    <property type="protein sequence ID" value="KAK9030223.1"/>
    <property type="molecule type" value="Genomic_DNA"/>
</dbReference>
<keyword evidence="5" id="KW-1185">Reference proteome</keyword>
<evidence type="ECO:0008006" key="6">
    <source>
        <dbReference type="Google" id="ProtNLM"/>
    </source>
</evidence>
<evidence type="ECO:0000256" key="3">
    <source>
        <dbReference type="PROSITE-ProRule" id="PRU00708"/>
    </source>
</evidence>
<dbReference type="PROSITE" id="PS51375">
    <property type="entry name" value="PPR"/>
    <property type="match status" value="1"/>
</dbReference>
<dbReference type="NCBIfam" id="TIGR00756">
    <property type="entry name" value="PPR"/>
    <property type="match status" value="1"/>
</dbReference>
<dbReference type="PANTHER" id="PTHR46128">
    <property type="entry name" value="MITOCHONDRIAL GROUP I INTRON SPLICING FACTOR CCM1"/>
    <property type="match status" value="1"/>
</dbReference>
<reference evidence="4 5" key="1">
    <citation type="journal article" date="2024" name="G3 (Bethesda)">
        <title>Genome assembly of Hibiscus sabdariffa L. provides insights into metabolisms of medicinal natural products.</title>
        <authorList>
            <person name="Kim T."/>
        </authorList>
    </citation>
    <scope>NUCLEOTIDE SEQUENCE [LARGE SCALE GENOMIC DNA]</scope>
    <source>
        <strain evidence="4">TK-2024</strain>
        <tissue evidence="4">Old leaves</tissue>
    </source>
</reference>